<dbReference type="RefSeq" id="NP_586204.1">
    <property type="nucleotide sequence ID" value="NM_001042037.1"/>
</dbReference>
<evidence type="ECO:0000259" key="3">
    <source>
        <dbReference type="Pfam" id="PF00501"/>
    </source>
</evidence>
<dbReference type="InterPro" id="IPR020845">
    <property type="entry name" value="AMP-binding_CS"/>
</dbReference>
<name>Q8SR39_ENCCU</name>
<dbReference type="EMBL" id="AL590449">
    <property type="protein sequence ID" value="CAD25808.1"/>
    <property type="molecule type" value="Genomic_DNA"/>
</dbReference>
<dbReference type="KEGG" id="ecu:ECU10_0890"/>
<gene>
    <name evidence="4" type="ordered locus">ECU10_0890</name>
</gene>
<dbReference type="OrthoDB" id="1700726at2759"/>
<reference evidence="4 5" key="1">
    <citation type="journal article" date="2001" name="Nature">
        <title>Genome sequence and gene compaction of the eukaryote parasite Encephalitozoon cuniculi.</title>
        <authorList>
            <person name="Katinka M.D."/>
            <person name="Duprat S."/>
            <person name="Cornillot E."/>
            <person name="Metenier G."/>
            <person name="Thomarat F."/>
            <person name="Prensier G."/>
            <person name="Barbe V."/>
            <person name="Peyretaillade E."/>
            <person name="Brottier P."/>
            <person name="Wincker P."/>
            <person name="Delbac F."/>
            <person name="El Alaoui H."/>
            <person name="Peyret P."/>
            <person name="Saurin W."/>
            <person name="Gouy M."/>
            <person name="Weissenbach J."/>
            <person name="Vivares C.P."/>
        </authorList>
    </citation>
    <scope>NUCLEOTIDE SEQUENCE [LARGE SCALE GENOMIC DNA]</scope>
    <source>
        <strain evidence="4 5">GB-M1</strain>
    </source>
</reference>
<dbReference type="FunCoup" id="Q8SR39">
    <property type="interactions" value="51"/>
</dbReference>
<feature type="domain" description="AMP-dependent synthetase/ligase" evidence="3">
    <location>
        <begin position="63"/>
        <end position="464"/>
    </location>
</feature>
<dbReference type="PANTHER" id="PTHR43272:SF33">
    <property type="entry name" value="AMP-BINDING DOMAIN-CONTAINING PROTEIN-RELATED"/>
    <property type="match status" value="1"/>
</dbReference>
<dbReference type="Pfam" id="PF00501">
    <property type="entry name" value="AMP-binding"/>
    <property type="match status" value="1"/>
</dbReference>
<protein>
    <submittedName>
        <fullName evidence="4">LONG CHAIN FATTY ACID CoA LIGASE</fullName>
    </submittedName>
</protein>
<evidence type="ECO:0000313" key="4">
    <source>
        <dbReference type="EMBL" id="CAD25808.1"/>
    </source>
</evidence>
<dbReference type="Gene3D" id="3.40.50.12780">
    <property type="entry name" value="N-terminal domain of ligase-like"/>
    <property type="match status" value="1"/>
</dbReference>
<keyword evidence="1" id="KW-0547">Nucleotide-binding</keyword>
<dbReference type="SUPFAM" id="SSF56801">
    <property type="entry name" value="Acetyl-CoA synthetase-like"/>
    <property type="match status" value="1"/>
</dbReference>
<reference evidence="4 5" key="2">
    <citation type="journal article" date="2009" name="BMC Genomics">
        <title>Identification of transcriptional signals in Encephalitozoon cuniculi widespread among Microsporidia phylum: support for accurate structural genome annotation.</title>
        <authorList>
            <person name="Peyretaillade E."/>
            <person name="Goncalves O."/>
            <person name="Terrat S."/>
            <person name="Dugat-Bony E."/>
            <person name="Wincker P."/>
            <person name="Cornman R.S."/>
            <person name="Evans J.D."/>
            <person name="Delbac F."/>
            <person name="Peyret P."/>
        </authorList>
    </citation>
    <scope>NUCLEOTIDE SEQUENCE [LARGE SCALE GENOMIC DNA]</scope>
    <source>
        <strain evidence="4 5">GB-M1</strain>
    </source>
</reference>
<keyword evidence="5" id="KW-1185">Reference proteome</keyword>
<evidence type="ECO:0000313" key="5">
    <source>
        <dbReference type="Proteomes" id="UP000000819"/>
    </source>
</evidence>
<dbReference type="HOGENOM" id="CLU_000022_45_4_1"/>
<evidence type="ECO:0000256" key="2">
    <source>
        <dbReference type="ARBA" id="ARBA00022840"/>
    </source>
</evidence>
<dbReference type="GeneID" id="859853"/>
<dbReference type="AlphaFoldDB" id="Q8SR39"/>
<dbReference type="VEuPathDB" id="MicrosporidiaDB:ECU10_0890"/>
<dbReference type="STRING" id="284813.Q8SR39"/>
<accession>Q8SR39</accession>
<organism evidence="4 5">
    <name type="scientific">Encephalitozoon cuniculi (strain GB-M1)</name>
    <name type="common">Microsporidian parasite</name>
    <dbReference type="NCBI Taxonomy" id="284813"/>
    <lineage>
        <taxon>Eukaryota</taxon>
        <taxon>Fungi</taxon>
        <taxon>Fungi incertae sedis</taxon>
        <taxon>Microsporidia</taxon>
        <taxon>Unikaryonidae</taxon>
        <taxon>Encephalitozoon</taxon>
    </lineage>
</organism>
<dbReference type="GO" id="GO:0004467">
    <property type="term" value="F:long-chain fatty acid-CoA ligase activity"/>
    <property type="evidence" value="ECO:0007669"/>
    <property type="project" value="TreeGrafter"/>
</dbReference>
<evidence type="ECO:0000256" key="1">
    <source>
        <dbReference type="ARBA" id="ARBA00022741"/>
    </source>
</evidence>
<dbReference type="PANTHER" id="PTHR43272">
    <property type="entry name" value="LONG-CHAIN-FATTY-ACID--COA LIGASE"/>
    <property type="match status" value="1"/>
</dbReference>
<dbReference type="PROSITE" id="PS00455">
    <property type="entry name" value="AMP_BINDING"/>
    <property type="match status" value="1"/>
</dbReference>
<dbReference type="Proteomes" id="UP000000819">
    <property type="component" value="Chromosome X"/>
</dbReference>
<dbReference type="OMA" id="YLEPISF"/>
<keyword evidence="4" id="KW-0436">Ligase</keyword>
<keyword evidence="2" id="KW-0067">ATP-binding</keyword>
<dbReference type="InParanoid" id="Q8SR39"/>
<dbReference type="GO" id="GO:0005524">
    <property type="term" value="F:ATP binding"/>
    <property type="evidence" value="ECO:0007669"/>
    <property type="project" value="UniProtKB-KW"/>
</dbReference>
<proteinExistence type="predicted"/>
<sequence length="626" mass="69989">MDMASRIRVTDDGSVQHVNYQKGIVCAPDGSKTILELLGARCASMGSDPFLGTIVGSEVKYRSAEDIWREAEGLAALFARLLAQEDKVGIYSVNRYEWVVSEMASYMSGCINVPLYSTFSPADVRQILAETEMKVCVASADKAQLLLETVLEDSKAGLSCIVLMDRDAGVAERLRNAGVLVYYFGDVVSSGDKAGRKRYPKGDDLATICYTSGTSGSPKGVMLTHRNFVSCVAGISRGSRAGEMVEIGRDDVYLSYLPLAHVMERVCMNISMASGCRIVFFRGNLKEIKEDYLVVRPTFIIAVPRVLNLFKEKIEEKVQQKNFAARCAFRGALWYKMWRVSKGELRSRFVDWLVFDRIAKEFGGRINRILCGSAPLRREVLVYMQAVLSCRIFQGYGQTENVGAGIVQPLDSRVYDNVGIPFPANEVNLGEIPEELGSEYMRRYPGCRVGEILLRGDNVTQGYYKRPKETGQLFTKDGWLRTGDIGMFDSSAGVFSVIGRVKDGFKTSQGEYIDPEKLEVLYADGDVVQDVCIPRRSDSDRIVAIVVCPETKKSDAEILAHVRETGEKLFKQRRITRLEIPWRVVVLRRGFESFEGADLLTPTAKKRRPLIERYFSQEIDSLLGIK</sequence>
<dbReference type="GO" id="GO:0005783">
    <property type="term" value="C:endoplasmic reticulum"/>
    <property type="evidence" value="ECO:0007669"/>
    <property type="project" value="TreeGrafter"/>
</dbReference>
<dbReference type="GO" id="GO:0016020">
    <property type="term" value="C:membrane"/>
    <property type="evidence" value="ECO:0007669"/>
    <property type="project" value="TreeGrafter"/>
</dbReference>
<dbReference type="InterPro" id="IPR042099">
    <property type="entry name" value="ANL_N_sf"/>
</dbReference>
<dbReference type="InterPro" id="IPR000873">
    <property type="entry name" value="AMP-dep_synth/lig_dom"/>
</dbReference>